<sequence length="178" mass="19892">MNHVNTIKNELVVLESTLKTYATNYAILPGLYGAVRTLRNSWTSGAELVDPILSLLGSTIIQFNKAIIAVKDLENELKKIKKKSDFDEASAGNKRKLNANALKLHAFIKEALGLIDASENRLMPNFGVPQVLAGFKTELQTPLRAMENTAEKIKKVLCYMERQLPGVFTKNYSCIEFF</sequence>
<dbReference type="AlphaFoldDB" id="A0AAD4MPR6"/>
<accession>A0AAD4MPR6</accession>
<keyword evidence="3" id="KW-1185">Reference proteome</keyword>
<proteinExistence type="predicted"/>
<keyword evidence="1" id="KW-0175">Coiled coil</keyword>
<name>A0AAD4MPR6_9BILA</name>
<evidence type="ECO:0000313" key="2">
    <source>
        <dbReference type="EMBL" id="KAI1697255.1"/>
    </source>
</evidence>
<dbReference type="EMBL" id="JAKKPZ010000278">
    <property type="protein sequence ID" value="KAI1697255.1"/>
    <property type="molecule type" value="Genomic_DNA"/>
</dbReference>
<gene>
    <name evidence="2" type="ORF">DdX_18599</name>
</gene>
<dbReference type="Proteomes" id="UP001201812">
    <property type="component" value="Unassembled WGS sequence"/>
</dbReference>
<feature type="coiled-coil region" evidence="1">
    <location>
        <begin position="63"/>
        <end position="90"/>
    </location>
</feature>
<evidence type="ECO:0000313" key="3">
    <source>
        <dbReference type="Proteomes" id="UP001201812"/>
    </source>
</evidence>
<reference evidence="2" key="1">
    <citation type="submission" date="2022-01" db="EMBL/GenBank/DDBJ databases">
        <title>Genome Sequence Resource for Two Populations of Ditylenchus destructor, the Migratory Endoparasitic Phytonematode.</title>
        <authorList>
            <person name="Zhang H."/>
            <person name="Lin R."/>
            <person name="Xie B."/>
        </authorList>
    </citation>
    <scope>NUCLEOTIDE SEQUENCE</scope>
    <source>
        <strain evidence="2">BazhouSP</strain>
    </source>
</reference>
<protein>
    <submittedName>
        <fullName evidence="2">Uncharacterized protein</fullName>
    </submittedName>
</protein>
<evidence type="ECO:0000256" key="1">
    <source>
        <dbReference type="SAM" id="Coils"/>
    </source>
</evidence>
<comment type="caution">
    <text evidence="2">The sequence shown here is derived from an EMBL/GenBank/DDBJ whole genome shotgun (WGS) entry which is preliminary data.</text>
</comment>
<organism evidence="2 3">
    <name type="scientific">Ditylenchus destructor</name>
    <dbReference type="NCBI Taxonomy" id="166010"/>
    <lineage>
        <taxon>Eukaryota</taxon>
        <taxon>Metazoa</taxon>
        <taxon>Ecdysozoa</taxon>
        <taxon>Nematoda</taxon>
        <taxon>Chromadorea</taxon>
        <taxon>Rhabditida</taxon>
        <taxon>Tylenchina</taxon>
        <taxon>Tylenchomorpha</taxon>
        <taxon>Sphaerularioidea</taxon>
        <taxon>Anguinidae</taxon>
        <taxon>Anguininae</taxon>
        <taxon>Ditylenchus</taxon>
    </lineage>
</organism>